<name>J5WFE0_9FIRM</name>
<reference evidence="1 2" key="1">
    <citation type="submission" date="2012-07" db="EMBL/GenBank/DDBJ databases">
        <authorList>
            <person name="Durkin A.S."/>
            <person name="McCorrison J."/>
            <person name="Torralba M."/>
            <person name="Gillis M."/>
            <person name="Methe B."/>
            <person name="Sutton G."/>
            <person name="Nelson K.E."/>
        </authorList>
    </citation>
    <scope>NUCLEOTIDE SEQUENCE [LARGE SCALE GENOMIC DNA]</scope>
    <source>
        <strain evidence="1 2">OBRC8</strain>
    </source>
</reference>
<dbReference type="RefSeq" id="WP_009531380.1">
    <property type="nucleotide sequence ID" value="NZ_ALNK01000027.1"/>
</dbReference>
<dbReference type="EMBL" id="ALNK01000027">
    <property type="protein sequence ID" value="EJU21562.1"/>
    <property type="molecule type" value="Genomic_DNA"/>
</dbReference>
<comment type="caution">
    <text evidence="1">The sequence shown here is derived from an EMBL/GenBank/DDBJ whole genome shotgun (WGS) entry which is preliminary data.</text>
</comment>
<evidence type="ECO:0000313" key="1">
    <source>
        <dbReference type="EMBL" id="EJU21562.1"/>
    </source>
</evidence>
<dbReference type="Proteomes" id="UP000005244">
    <property type="component" value="Unassembled WGS sequence"/>
</dbReference>
<sequence length="47" mass="5729">MANLSKIKRERIIEYLEKLKEINNHDENIRAMIKIENVLDEKKYEIV</sequence>
<organism evidence="1 2">
    <name type="scientific">Peptoanaerobacter stomatis</name>
    <dbReference type="NCBI Taxonomy" id="796937"/>
    <lineage>
        <taxon>Bacteria</taxon>
        <taxon>Bacillati</taxon>
        <taxon>Bacillota</taxon>
        <taxon>Clostridia</taxon>
        <taxon>Peptostreptococcales</taxon>
        <taxon>Filifactoraceae</taxon>
        <taxon>Peptoanaerobacter</taxon>
    </lineage>
</organism>
<proteinExistence type="predicted"/>
<accession>J5WFE0</accession>
<evidence type="ECO:0000313" key="2">
    <source>
        <dbReference type="Proteomes" id="UP000005244"/>
    </source>
</evidence>
<protein>
    <submittedName>
        <fullName evidence="1">Uncharacterized protein</fullName>
    </submittedName>
</protein>
<keyword evidence="2" id="KW-1185">Reference proteome</keyword>
<dbReference type="AlphaFoldDB" id="J5WFE0"/>
<gene>
    <name evidence="1" type="ORF">HMPREF1143_0288</name>
</gene>